<dbReference type="SUPFAM" id="SSF54373">
    <property type="entry name" value="FAD-linked reductases, C-terminal domain"/>
    <property type="match status" value="1"/>
</dbReference>
<dbReference type="OrthoDB" id="5046242at2759"/>
<comment type="similarity">
    <text evidence="4">Belongs to the flavin monoamine oxidase family.</text>
</comment>
<proteinExistence type="inferred from homology"/>
<evidence type="ECO:0000256" key="5">
    <source>
        <dbReference type="SAM" id="SignalP"/>
    </source>
</evidence>
<dbReference type="PRINTS" id="PR00757">
    <property type="entry name" value="AMINEOXDASEF"/>
</dbReference>
<dbReference type="InterPro" id="IPR050281">
    <property type="entry name" value="Flavin_monoamine_oxidase"/>
</dbReference>
<comment type="caution">
    <text evidence="7">The sequence shown here is derived from an EMBL/GenBank/DDBJ whole genome shotgun (WGS) entry which is preliminary data.</text>
</comment>
<dbReference type="GO" id="GO:0008131">
    <property type="term" value="F:primary methylamine oxidase activity"/>
    <property type="evidence" value="ECO:0007669"/>
    <property type="project" value="UniProtKB-ARBA"/>
</dbReference>
<comment type="cofactor">
    <cofactor evidence="1 4">
        <name>FAD</name>
        <dbReference type="ChEBI" id="CHEBI:57692"/>
    </cofactor>
</comment>
<dbReference type="PANTHER" id="PTHR10742">
    <property type="entry name" value="FLAVIN MONOAMINE OXIDASE"/>
    <property type="match status" value="1"/>
</dbReference>
<reference evidence="7" key="1">
    <citation type="submission" date="2021-02" db="EMBL/GenBank/DDBJ databases">
        <authorList>
            <person name="Nowell W R."/>
        </authorList>
    </citation>
    <scope>NUCLEOTIDE SEQUENCE</scope>
</reference>
<keyword evidence="5" id="KW-0732">Signal</keyword>
<keyword evidence="4" id="KW-0285">Flavoprotein</keyword>
<feature type="signal peptide" evidence="5">
    <location>
        <begin position="1"/>
        <end position="17"/>
    </location>
</feature>
<feature type="binding site" evidence="3">
    <location>
        <position position="410"/>
    </location>
    <ligand>
        <name>FAD</name>
        <dbReference type="ChEBI" id="CHEBI:57692"/>
    </ligand>
</feature>
<evidence type="ECO:0000256" key="3">
    <source>
        <dbReference type="PIRSR" id="PIRSR601613-1"/>
    </source>
</evidence>
<dbReference type="InterPro" id="IPR036188">
    <property type="entry name" value="FAD/NAD-bd_sf"/>
</dbReference>
<evidence type="ECO:0000313" key="8">
    <source>
        <dbReference type="Proteomes" id="UP000663882"/>
    </source>
</evidence>
<dbReference type="InterPro" id="IPR001613">
    <property type="entry name" value="Flavin_amine_oxidase"/>
</dbReference>
<evidence type="ECO:0000259" key="6">
    <source>
        <dbReference type="Pfam" id="PF01593"/>
    </source>
</evidence>
<protein>
    <recommendedName>
        <fullName evidence="4">Amine oxidase</fullName>
        <ecNumber evidence="4">1.4.3.-</ecNumber>
    </recommendedName>
</protein>
<dbReference type="SUPFAM" id="SSF51905">
    <property type="entry name" value="FAD/NAD(P)-binding domain"/>
    <property type="match status" value="1"/>
</dbReference>
<dbReference type="Gene3D" id="3.50.50.60">
    <property type="entry name" value="FAD/NAD(P)-binding domain"/>
    <property type="match status" value="1"/>
</dbReference>
<keyword evidence="4" id="KW-0274">FAD</keyword>
<dbReference type="EMBL" id="CAJNOO010000316">
    <property type="protein sequence ID" value="CAF0902811.1"/>
    <property type="molecule type" value="Genomic_DNA"/>
</dbReference>
<evidence type="ECO:0000313" key="7">
    <source>
        <dbReference type="EMBL" id="CAF0902811.1"/>
    </source>
</evidence>
<dbReference type="Gene3D" id="3.90.660.10">
    <property type="match status" value="1"/>
</dbReference>
<organism evidence="7 8">
    <name type="scientific">Rotaria sordida</name>
    <dbReference type="NCBI Taxonomy" id="392033"/>
    <lineage>
        <taxon>Eukaryota</taxon>
        <taxon>Metazoa</taxon>
        <taxon>Spiralia</taxon>
        <taxon>Gnathifera</taxon>
        <taxon>Rotifera</taxon>
        <taxon>Eurotatoria</taxon>
        <taxon>Bdelloidea</taxon>
        <taxon>Philodinida</taxon>
        <taxon>Philodinidae</taxon>
        <taxon>Rotaria</taxon>
    </lineage>
</organism>
<dbReference type="PANTHER" id="PTHR10742:SF410">
    <property type="entry name" value="LYSINE-SPECIFIC HISTONE DEMETHYLASE 2"/>
    <property type="match status" value="1"/>
</dbReference>
<sequence>MLTSNCLFDLIIIGCGAAGIGAALQLQKCQSTTRFIILEARNRAGGRTFTDTQTFGAKAPVDLGARWLHHYHPDNPFYTYYSPSDKDRIDNNTYDRLKTNTFDTDGKLIPLNLIDEAEIIFEQYCTIIEKYPSDKEDISIFDVIRDEYAKIENEKMRRLVGMCLASIEDHEGANLTEISTKSYEIGEGNIDAPILTISDGLGSFIKQIVDQNNLPIEFNTVVTQIDISNQSNRLIHISTLNGRHYSCKYVLITIPLGCLKAHSIVFMPSIPDWKITAIDKMGFGLLNKIFLQFSSIFWDEKLQNIDVITNHYYQFYVCIPEARILVLYIAGSHARDLEQQSDEEIVKTLVISLRRIYPLMTDPIKWLVTRWTYDPYSCGSYSYFAVGTDLETVKDLARESHDGRVHWAGEHTNYSGSIDYVDSAFESGQREALRILEKLEQS</sequence>
<keyword evidence="2 4" id="KW-0560">Oxidoreductase</keyword>
<dbReference type="EC" id="1.4.3.-" evidence="4"/>
<dbReference type="AlphaFoldDB" id="A0A813ZSA6"/>
<dbReference type="Proteomes" id="UP000663882">
    <property type="component" value="Unassembled WGS sequence"/>
</dbReference>
<accession>A0A813ZSA6</accession>
<feature type="binding site" evidence="3">
    <location>
        <begin position="39"/>
        <end position="40"/>
    </location>
    <ligand>
        <name>FAD</name>
        <dbReference type="ChEBI" id="CHEBI:57692"/>
    </ligand>
</feature>
<gene>
    <name evidence="7" type="ORF">RFH988_LOCUS9075</name>
</gene>
<feature type="chain" id="PRO_5033057154" description="Amine oxidase" evidence="5">
    <location>
        <begin position="18"/>
        <end position="442"/>
    </location>
</feature>
<dbReference type="Pfam" id="PF01593">
    <property type="entry name" value="Amino_oxidase"/>
    <property type="match status" value="1"/>
</dbReference>
<evidence type="ECO:0000256" key="2">
    <source>
        <dbReference type="ARBA" id="ARBA00023002"/>
    </source>
</evidence>
<feature type="binding site" evidence="3">
    <location>
        <position position="328"/>
    </location>
    <ligand>
        <name>substrate</name>
    </ligand>
</feature>
<dbReference type="InterPro" id="IPR002937">
    <property type="entry name" value="Amino_oxidase"/>
</dbReference>
<name>A0A813ZSA6_9BILA</name>
<evidence type="ECO:0000256" key="4">
    <source>
        <dbReference type="RuleBase" id="RU362067"/>
    </source>
</evidence>
<evidence type="ECO:0000256" key="1">
    <source>
        <dbReference type="ARBA" id="ARBA00001974"/>
    </source>
</evidence>
<feature type="domain" description="Amine oxidase" evidence="6">
    <location>
        <begin position="18"/>
        <end position="436"/>
    </location>
</feature>
<feature type="binding site" evidence="3">
    <location>
        <position position="222"/>
    </location>
    <ligand>
        <name>FAD</name>
        <dbReference type="ChEBI" id="CHEBI:57692"/>
    </ligand>
</feature>